<dbReference type="CDD" id="cd02440">
    <property type="entry name" value="AdoMet_MTases"/>
    <property type="match status" value="1"/>
</dbReference>
<accession>A0AAX0L8Z6</accession>
<keyword evidence="6 7" id="KW-0819">tRNA processing</keyword>
<dbReference type="InterPro" id="IPR055361">
    <property type="entry name" value="tRNA_methyltr_TrmB_bact"/>
</dbReference>
<evidence type="ECO:0000256" key="1">
    <source>
        <dbReference type="ARBA" id="ARBA00000142"/>
    </source>
</evidence>
<feature type="binding site" evidence="7">
    <location>
        <position position="181"/>
    </location>
    <ligand>
        <name>S-adenosyl-L-methionine</name>
        <dbReference type="ChEBI" id="CHEBI:59789"/>
    </ligand>
</feature>
<evidence type="ECO:0000256" key="3">
    <source>
        <dbReference type="ARBA" id="ARBA00022603"/>
    </source>
</evidence>
<dbReference type="SUPFAM" id="SSF53335">
    <property type="entry name" value="S-adenosyl-L-methionine-dependent methyltransferases"/>
    <property type="match status" value="1"/>
</dbReference>
<evidence type="ECO:0000256" key="7">
    <source>
        <dbReference type="HAMAP-Rule" id="MF_01057"/>
    </source>
</evidence>
<dbReference type="EC" id="2.1.1.33" evidence="7"/>
<dbReference type="AlphaFoldDB" id="A0AAX0L8Z6"/>
<comment type="catalytic activity">
    <reaction evidence="1 7">
        <text>guanosine(46) in tRNA + S-adenosyl-L-methionine = N(7)-methylguanosine(46) in tRNA + S-adenosyl-L-homocysteine</text>
        <dbReference type="Rhea" id="RHEA:42708"/>
        <dbReference type="Rhea" id="RHEA-COMP:10188"/>
        <dbReference type="Rhea" id="RHEA-COMP:10189"/>
        <dbReference type="ChEBI" id="CHEBI:57856"/>
        <dbReference type="ChEBI" id="CHEBI:59789"/>
        <dbReference type="ChEBI" id="CHEBI:74269"/>
        <dbReference type="ChEBI" id="CHEBI:74480"/>
        <dbReference type="EC" id="2.1.1.33"/>
    </reaction>
</comment>
<evidence type="ECO:0000256" key="5">
    <source>
        <dbReference type="ARBA" id="ARBA00022691"/>
    </source>
</evidence>
<name>A0AAX0L8Z6_9BACT</name>
<dbReference type="GO" id="GO:0043527">
    <property type="term" value="C:tRNA methyltransferase complex"/>
    <property type="evidence" value="ECO:0007669"/>
    <property type="project" value="TreeGrafter"/>
</dbReference>
<gene>
    <name evidence="7" type="primary">trmB</name>
    <name evidence="8" type="ORF">BFG04_04610</name>
</gene>
<comment type="caution">
    <text evidence="8">The sequence shown here is derived from an EMBL/GenBank/DDBJ whole genome shotgun (WGS) entry which is preliminary data.</text>
</comment>
<evidence type="ECO:0000256" key="4">
    <source>
        <dbReference type="ARBA" id="ARBA00022679"/>
    </source>
</evidence>
<dbReference type="RefSeq" id="WP_078415583.1">
    <property type="nucleotide sequence ID" value="NZ_MCRK01000039.1"/>
</dbReference>
<organism evidence="8 9">
    <name type="scientific">Campylobacter pinnipediorum subsp. pinnipediorum</name>
    <dbReference type="NCBI Taxonomy" id="1660067"/>
    <lineage>
        <taxon>Bacteria</taxon>
        <taxon>Pseudomonadati</taxon>
        <taxon>Campylobacterota</taxon>
        <taxon>Epsilonproteobacteria</taxon>
        <taxon>Campylobacterales</taxon>
        <taxon>Campylobacteraceae</taxon>
        <taxon>Campylobacter</taxon>
    </lineage>
</organism>
<dbReference type="Proteomes" id="UP000189728">
    <property type="component" value="Unassembled WGS sequence"/>
</dbReference>
<comment type="function">
    <text evidence="2 7">Catalyzes the formation of N(7)-methylguanine at position 46 (m7G46) in tRNA.</text>
</comment>
<reference evidence="8 9" key="1">
    <citation type="submission" date="2016-08" db="EMBL/GenBank/DDBJ databases">
        <title>Campylobacter species from sea mammals.</title>
        <authorList>
            <person name="Gilbert M.J."/>
            <person name="Byrne B.A."/>
            <person name="Zomer A.L."/>
            <person name="Wagenaar J.A."/>
        </authorList>
    </citation>
    <scope>NUCLEOTIDE SEQUENCE [LARGE SCALE GENOMIC DNA]</scope>
    <source>
        <strain evidence="8 9">1105248</strain>
    </source>
</reference>
<proteinExistence type="inferred from homology"/>
<dbReference type="Gene3D" id="3.40.50.150">
    <property type="entry name" value="Vaccinia Virus protein VP39"/>
    <property type="match status" value="1"/>
</dbReference>
<dbReference type="EMBL" id="MCRK01000039">
    <property type="protein sequence ID" value="OPA76372.1"/>
    <property type="molecule type" value="Genomic_DNA"/>
</dbReference>
<keyword evidence="4 7" id="KW-0808">Transferase</keyword>
<sequence>MPNFIAKSICDKQYPFGKDDVEFLWEVTGRKEKLIYTKSMDESFFIISKLNEKNTYTIKGEKITRPSRVGLLQKALSVYKDENTKDVISEAMAFKKTRLLEKPEYIVGINEFLQEFEKLKYNFKEIFIEIGFGSGRHLLYQARNNPNTLIIGIEIYKPSIEQVTKLAKSENLHNVKLVDTDARLLLSLIDSNLIDKIFLHFPVPWDKAEHRRVVSYEFAKECERTLKIGGNFELRTDSKEYFDFSFSIFLALQNSQMNIKKNQDLSVSSKYEDRWKKMEKDIYDMSYTCIKNSEEIKKESDFSFKNRYDLSKIALNFNNHTIKEEDCFLHFEELYKSDERLIIKLAFGAFNKPEHCYIKLENKTCEYFIKQPLFTRENLKAHKILEDFLNQCKI</sequence>
<keyword evidence="5 7" id="KW-0949">S-adenosyl-L-methionine</keyword>
<dbReference type="InterPro" id="IPR003358">
    <property type="entry name" value="tRNA_(Gua-N-7)_MeTrfase_Trmb"/>
</dbReference>
<comment type="caution">
    <text evidence="7">Lacks conserved residue(s) required for the propagation of feature annotation.</text>
</comment>
<dbReference type="Pfam" id="PF02390">
    <property type="entry name" value="Methyltransf_4"/>
    <property type="match status" value="1"/>
</dbReference>
<protein>
    <recommendedName>
        <fullName evidence="7">tRNA (guanine-N(7)-)-methyltransferase</fullName>
        <ecNumber evidence="7">2.1.1.33</ecNumber>
    </recommendedName>
    <alternativeName>
        <fullName evidence="7">tRNA (guanine(46)-N(7))-methyltransferase</fullName>
    </alternativeName>
    <alternativeName>
        <fullName evidence="7">tRNA(m7G46)-methyltransferase</fullName>
    </alternativeName>
</protein>
<evidence type="ECO:0000256" key="2">
    <source>
        <dbReference type="ARBA" id="ARBA00003015"/>
    </source>
</evidence>
<keyword evidence="3 7" id="KW-0489">Methyltransferase</keyword>
<dbReference type="InterPro" id="IPR029063">
    <property type="entry name" value="SAM-dependent_MTases_sf"/>
</dbReference>
<dbReference type="PROSITE" id="PS51625">
    <property type="entry name" value="SAM_MT_TRMB"/>
    <property type="match status" value="1"/>
</dbReference>
<evidence type="ECO:0000313" key="8">
    <source>
        <dbReference type="EMBL" id="OPA76372.1"/>
    </source>
</evidence>
<dbReference type="NCBIfam" id="NF010719">
    <property type="entry name" value="PRK14121.1"/>
    <property type="match status" value="1"/>
</dbReference>
<dbReference type="PANTHER" id="PTHR23417:SF14">
    <property type="entry name" value="PENTACOTRIPEPTIDE-REPEAT REGION OF PRORP DOMAIN-CONTAINING PROTEIN"/>
    <property type="match status" value="1"/>
</dbReference>
<evidence type="ECO:0000313" key="9">
    <source>
        <dbReference type="Proteomes" id="UP000189728"/>
    </source>
</evidence>
<comment type="pathway">
    <text evidence="7">tRNA modification; N(7)-methylguanine-tRNA biosynthesis.</text>
</comment>
<dbReference type="PANTHER" id="PTHR23417">
    <property type="entry name" value="3-DEOXY-D-MANNO-OCTULOSONIC-ACID TRANSFERASE/TRNA GUANINE-N 7 - -METHYLTRANSFERASE"/>
    <property type="match status" value="1"/>
</dbReference>
<dbReference type="HAMAP" id="MF_01057">
    <property type="entry name" value="tRNA_methyltr_TrmB"/>
    <property type="match status" value="1"/>
</dbReference>
<feature type="binding site" evidence="7">
    <location>
        <position position="129"/>
    </location>
    <ligand>
        <name>S-adenosyl-L-methionine</name>
        <dbReference type="ChEBI" id="CHEBI:59789"/>
    </ligand>
</feature>
<feature type="binding site" evidence="7">
    <location>
        <position position="154"/>
    </location>
    <ligand>
        <name>S-adenosyl-L-methionine</name>
        <dbReference type="ChEBI" id="CHEBI:59789"/>
    </ligand>
</feature>
<dbReference type="GO" id="GO:0008176">
    <property type="term" value="F:tRNA (guanine(46)-N7)-methyltransferase activity"/>
    <property type="evidence" value="ECO:0007669"/>
    <property type="project" value="UniProtKB-UniRule"/>
</dbReference>
<dbReference type="NCBIfam" id="TIGR00091">
    <property type="entry name" value="tRNA (guanosine(46)-N7)-methyltransferase TrmB"/>
    <property type="match status" value="1"/>
</dbReference>
<feature type="binding site" evidence="7">
    <location>
        <position position="207"/>
    </location>
    <ligand>
        <name>substrate</name>
    </ligand>
</feature>
<feature type="binding site" evidence="7">
    <location>
        <position position="237"/>
    </location>
    <ligand>
        <name>substrate</name>
    </ligand>
</feature>
<evidence type="ECO:0000256" key="6">
    <source>
        <dbReference type="ARBA" id="ARBA00022694"/>
    </source>
</evidence>
<comment type="similarity">
    <text evidence="7">Belongs to the class I-like SAM-binding methyltransferase superfamily. TrmB family.</text>
</comment>